<reference evidence="1 2" key="1">
    <citation type="submission" date="2023-02" db="EMBL/GenBank/DDBJ databases">
        <title>Entomopathogenic bacteria.</title>
        <authorList>
            <person name="Machado R.A."/>
        </authorList>
    </citation>
    <scope>NUCLEOTIDE SEQUENCE [LARGE SCALE GENOMIC DNA]</scope>
    <source>
        <strain evidence="1 2">XENO-7</strain>
    </source>
</reference>
<comment type="caution">
    <text evidence="1">The sequence shown here is derived from an EMBL/GenBank/DDBJ whole genome shotgun (WGS) entry which is preliminary data.</text>
</comment>
<dbReference type="EMBL" id="JAQRFO010000002">
    <property type="protein sequence ID" value="MDC9620358.1"/>
    <property type="molecule type" value="Genomic_DNA"/>
</dbReference>
<name>A0ABT5LY51_9GAMM</name>
<dbReference type="RefSeq" id="WP_273578118.1">
    <property type="nucleotide sequence ID" value="NZ_JAQRFO010000002.1"/>
</dbReference>
<gene>
    <name evidence="1" type="ORF">PSI22_01625</name>
</gene>
<protein>
    <submittedName>
        <fullName evidence="1">Uncharacterized protein</fullName>
    </submittedName>
</protein>
<proteinExistence type="predicted"/>
<evidence type="ECO:0000313" key="2">
    <source>
        <dbReference type="Proteomes" id="UP001214757"/>
    </source>
</evidence>
<keyword evidence="2" id="KW-1185">Reference proteome</keyword>
<accession>A0ABT5LY51</accession>
<sequence>MLNKNGITESMQISNINAPSLLGISYWNTFACDIIKKELPKYLDNETLENSKLYWDNIPIALLDKIEVSIHLVEKTHAAEMDTVENYNYICNYLIKTC</sequence>
<evidence type="ECO:0000313" key="1">
    <source>
        <dbReference type="EMBL" id="MDC9620358.1"/>
    </source>
</evidence>
<organism evidence="1 2">
    <name type="scientific">Xenorhabdus aichiensis</name>
    <dbReference type="NCBI Taxonomy" id="3025874"/>
    <lineage>
        <taxon>Bacteria</taxon>
        <taxon>Pseudomonadati</taxon>
        <taxon>Pseudomonadota</taxon>
        <taxon>Gammaproteobacteria</taxon>
        <taxon>Enterobacterales</taxon>
        <taxon>Morganellaceae</taxon>
        <taxon>Xenorhabdus</taxon>
    </lineage>
</organism>
<dbReference type="Proteomes" id="UP001214757">
    <property type="component" value="Unassembled WGS sequence"/>
</dbReference>